<dbReference type="EMBL" id="JADPRT010000021">
    <property type="protein sequence ID" value="MBF9073236.1"/>
    <property type="molecule type" value="Genomic_DNA"/>
</dbReference>
<feature type="transmembrane region" description="Helical" evidence="2">
    <location>
        <begin position="90"/>
        <end position="109"/>
    </location>
</feature>
<accession>A0A931FIS9</accession>
<dbReference type="InterPro" id="IPR006976">
    <property type="entry name" value="VanZ-like"/>
</dbReference>
<name>A0A931FIS9_9ACTN</name>
<keyword evidence="2" id="KW-0812">Transmembrane</keyword>
<feature type="transmembrane region" description="Helical" evidence="2">
    <location>
        <begin position="121"/>
        <end position="143"/>
    </location>
</feature>
<organism evidence="4 5">
    <name type="scientific">Streptacidiphilus fuscans</name>
    <dbReference type="NCBI Taxonomy" id="2789292"/>
    <lineage>
        <taxon>Bacteria</taxon>
        <taxon>Bacillati</taxon>
        <taxon>Actinomycetota</taxon>
        <taxon>Actinomycetes</taxon>
        <taxon>Kitasatosporales</taxon>
        <taxon>Streptomycetaceae</taxon>
        <taxon>Streptacidiphilus</taxon>
    </lineage>
</organism>
<reference evidence="4" key="1">
    <citation type="submission" date="2020-11" db="EMBL/GenBank/DDBJ databases">
        <title>Isolation and identification of active actinomycetes.</title>
        <authorList>
            <person name="Yu B."/>
        </authorList>
    </citation>
    <scope>NUCLEOTIDE SEQUENCE</scope>
    <source>
        <strain evidence="4">NEAU-YB345</strain>
    </source>
</reference>
<sequence>MDVHQGARRLGLLLLTVHLGVLLWVTVHTTPTPWVADTNLTPLASVRVELEAGTAQAYLELLRSILALAPLGVLLPLAGGRRDAPAFASFARTLLTGILIATAIEVVQTTLGLKMANVDDILLAVLGIALVHLAVVPAGRAWLRRRADASGQGVGESPERAPKSAPDRSPEKSPEIRSLRSTGSGRVRIIGGADATALPAREA</sequence>
<evidence type="ECO:0000256" key="2">
    <source>
        <dbReference type="SAM" id="Phobius"/>
    </source>
</evidence>
<evidence type="ECO:0000313" key="5">
    <source>
        <dbReference type="Proteomes" id="UP000657385"/>
    </source>
</evidence>
<feature type="compositionally biased region" description="Basic and acidic residues" evidence="1">
    <location>
        <begin position="157"/>
        <end position="178"/>
    </location>
</feature>
<evidence type="ECO:0000259" key="3">
    <source>
        <dbReference type="Pfam" id="PF04892"/>
    </source>
</evidence>
<feature type="region of interest" description="Disordered" evidence="1">
    <location>
        <begin position="149"/>
        <end position="184"/>
    </location>
</feature>
<feature type="transmembrane region" description="Helical" evidence="2">
    <location>
        <begin position="61"/>
        <end position="78"/>
    </location>
</feature>
<keyword evidence="5" id="KW-1185">Reference proteome</keyword>
<gene>
    <name evidence="4" type="ORF">I2501_35015</name>
</gene>
<evidence type="ECO:0000313" key="4">
    <source>
        <dbReference type="EMBL" id="MBF9073236.1"/>
    </source>
</evidence>
<dbReference type="AlphaFoldDB" id="A0A931FIS9"/>
<keyword evidence="2" id="KW-1133">Transmembrane helix</keyword>
<dbReference type="RefSeq" id="WP_196198224.1">
    <property type="nucleotide sequence ID" value="NZ_JADPRT010000021.1"/>
</dbReference>
<dbReference type="Proteomes" id="UP000657385">
    <property type="component" value="Unassembled WGS sequence"/>
</dbReference>
<comment type="caution">
    <text evidence="4">The sequence shown here is derived from an EMBL/GenBank/DDBJ whole genome shotgun (WGS) entry which is preliminary data.</text>
</comment>
<protein>
    <submittedName>
        <fullName evidence="4">VanZ family protein</fullName>
    </submittedName>
</protein>
<feature type="domain" description="VanZ-like" evidence="3">
    <location>
        <begin position="17"/>
        <end position="134"/>
    </location>
</feature>
<evidence type="ECO:0000256" key="1">
    <source>
        <dbReference type="SAM" id="MobiDB-lite"/>
    </source>
</evidence>
<keyword evidence="2" id="KW-0472">Membrane</keyword>
<dbReference type="Pfam" id="PF04892">
    <property type="entry name" value="VanZ"/>
    <property type="match status" value="1"/>
</dbReference>
<proteinExistence type="predicted"/>